<comment type="caution">
    <text evidence="2">The sequence shown here is derived from an EMBL/GenBank/DDBJ whole genome shotgun (WGS) entry which is preliminary data.</text>
</comment>
<name>A0ABV0NWT8_9TELE</name>
<accession>A0ABV0NWT8</accession>
<sequence length="162" mass="18044">METPQLRNCVFSTLAEYRQSFTYSCNGNAATVTLITAQRNTLSAGGTYSASIASVVSGSMETQQLPYRVKRDRLKQRQMFCCWLKTPTCPCTFSCCLITDSSAGSHFHVYEEEAGVQKHTIREKSCWGARPANLHKSGKSPKTAQNRENRGDEISLSENDFV</sequence>
<dbReference type="Proteomes" id="UP001476798">
    <property type="component" value="Unassembled WGS sequence"/>
</dbReference>
<protein>
    <submittedName>
        <fullName evidence="2">Uncharacterized protein</fullName>
    </submittedName>
</protein>
<evidence type="ECO:0000256" key="1">
    <source>
        <dbReference type="SAM" id="MobiDB-lite"/>
    </source>
</evidence>
<evidence type="ECO:0000313" key="3">
    <source>
        <dbReference type="Proteomes" id="UP001476798"/>
    </source>
</evidence>
<reference evidence="2 3" key="1">
    <citation type="submission" date="2021-06" db="EMBL/GenBank/DDBJ databases">
        <authorList>
            <person name="Palmer J.M."/>
        </authorList>
    </citation>
    <scope>NUCLEOTIDE SEQUENCE [LARGE SCALE GENOMIC DNA]</scope>
    <source>
        <strain evidence="2 3">GA_2019</strain>
        <tissue evidence="2">Muscle</tissue>
    </source>
</reference>
<proteinExistence type="predicted"/>
<evidence type="ECO:0000313" key="2">
    <source>
        <dbReference type="EMBL" id="MEQ2174958.1"/>
    </source>
</evidence>
<dbReference type="EMBL" id="JAHRIO010050844">
    <property type="protein sequence ID" value="MEQ2174958.1"/>
    <property type="molecule type" value="Genomic_DNA"/>
</dbReference>
<feature type="region of interest" description="Disordered" evidence="1">
    <location>
        <begin position="131"/>
        <end position="162"/>
    </location>
</feature>
<organism evidence="2 3">
    <name type="scientific">Goodea atripinnis</name>
    <dbReference type="NCBI Taxonomy" id="208336"/>
    <lineage>
        <taxon>Eukaryota</taxon>
        <taxon>Metazoa</taxon>
        <taxon>Chordata</taxon>
        <taxon>Craniata</taxon>
        <taxon>Vertebrata</taxon>
        <taxon>Euteleostomi</taxon>
        <taxon>Actinopterygii</taxon>
        <taxon>Neopterygii</taxon>
        <taxon>Teleostei</taxon>
        <taxon>Neoteleostei</taxon>
        <taxon>Acanthomorphata</taxon>
        <taxon>Ovalentaria</taxon>
        <taxon>Atherinomorphae</taxon>
        <taxon>Cyprinodontiformes</taxon>
        <taxon>Goodeidae</taxon>
        <taxon>Goodea</taxon>
    </lineage>
</organism>
<keyword evidence="3" id="KW-1185">Reference proteome</keyword>
<gene>
    <name evidence="2" type="ORF">GOODEAATRI_013127</name>
</gene>